<reference evidence="3 4" key="1">
    <citation type="journal article" date="2017" name="MBio">
        <title>Type VI secretion-mediated competition in the bee gut microbiome.</title>
        <authorList>
            <person name="Steele M.I."/>
            <person name="Kwong W.K."/>
            <person name="Powell J.E."/>
            <person name="Whiteley M."/>
            <person name="Moran N.A."/>
        </authorList>
    </citation>
    <scope>NUCLEOTIDE SEQUENCE [LARGE SCALE GENOMIC DNA]</scope>
    <source>
        <strain evidence="3 4">Occ4-2</strain>
    </source>
</reference>
<dbReference type="Proteomes" id="UP000231484">
    <property type="component" value="Unassembled WGS sequence"/>
</dbReference>
<dbReference type="SUPFAM" id="SSF52218">
    <property type="entry name" value="Flavoproteins"/>
    <property type="match status" value="1"/>
</dbReference>
<name>A0A2N9XNA1_9NEIS</name>
<comment type="caution">
    <text evidence="3">The sequence shown here is derived from an EMBL/GenBank/DDBJ whole genome shotgun (WGS) entry which is preliminary data.</text>
</comment>
<dbReference type="InterPro" id="IPR029039">
    <property type="entry name" value="Flavoprotein-like_sf"/>
</dbReference>
<accession>A0A2N9XNA1</accession>
<dbReference type="InterPro" id="IPR046980">
    <property type="entry name" value="KefG/KefF"/>
</dbReference>
<gene>
    <name evidence="3" type="ORF">BHC48_07465</name>
</gene>
<dbReference type="PANTHER" id="PTHR47307:SF1">
    <property type="entry name" value="GLUTATHIONE-REGULATED POTASSIUM-EFFLUX SYSTEM ANCILLARY PROTEIN KEFG"/>
    <property type="match status" value="1"/>
</dbReference>
<protein>
    <submittedName>
        <fullName evidence="3">NAD(P)H oxidoreductase</fullName>
    </submittedName>
</protein>
<proteinExistence type="predicted"/>
<dbReference type="PANTHER" id="PTHR47307">
    <property type="entry name" value="GLUTATHIONE-REGULATED POTASSIUM-EFFLUX SYSTEM ANCILLARY PROTEIN KEFG"/>
    <property type="match status" value="1"/>
</dbReference>
<dbReference type="Gene3D" id="3.40.50.360">
    <property type="match status" value="1"/>
</dbReference>
<organism evidence="3 4">
    <name type="scientific">Snodgrassella alvi</name>
    <dbReference type="NCBI Taxonomy" id="1196083"/>
    <lineage>
        <taxon>Bacteria</taxon>
        <taxon>Pseudomonadati</taxon>
        <taxon>Pseudomonadota</taxon>
        <taxon>Betaproteobacteria</taxon>
        <taxon>Neisseriales</taxon>
        <taxon>Neisseriaceae</taxon>
        <taxon>Snodgrassella</taxon>
    </lineage>
</organism>
<dbReference type="InterPro" id="IPR003680">
    <property type="entry name" value="Flavodoxin_fold"/>
</dbReference>
<feature type="domain" description="Flavodoxin-like fold" evidence="2">
    <location>
        <begin position="3"/>
        <end position="160"/>
    </location>
</feature>
<dbReference type="EMBL" id="MEIQ01000045">
    <property type="protein sequence ID" value="PIT49806.1"/>
    <property type="molecule type" value="Genomic_DNA"/>
</dbReference>
<dbReference type="GO" id="GO:0009055">
    <property type="term" value="F:electron transfer activity"/>
    <property type="evidence" value="ECO:0007669"/>
    <property type="project" value="TreeGrafter"/>
</dbReference>
<dbReference type="GO" id="GO:0003955">
    <property type="term" value="F:NAD(P)H dehydrogenase (quinone) activity"/>
    <property type="evidence" value="ECO:0007669"/>
    <property type="project" value="TreeGrafter"/>
</dbReference>
<dbReference type="AlphaFoldDB" id="A0A2N9XNA1"/>
<dbReference type="Pfam" id="PF02525">
    <property type="entry name" value="Flavodoxin_2"/>
    <property type="match status" value="1"/>
</dbReference>
<evidence type="ECO:0000256" key="1">
    <source>
        <dbReference type="ARBA" id="ARBA00023002"/>
    </source>
</evidence>
<evidence type="ECO:0000259" key="2">
    <source>
        <dbReference type="Pfam" id="PF02525"/>
    </source>
</evidence>
<sequence length="186" mass="21812">MKETLIVVAHPDLAASTVNRYWIKELTQYDNQLTIHDLYARYPSNKIDVRFEQNLIENHHNLILQFPVYWFNCPPLLKQWLDEVFTYGWAYGRCGDKLTNKKVGLAVSAGIKKDDYTKDGHYQTSLEDILKPFELTMNYVHADYQSVFAVYGANTEPEADYKITLDEINESAKNYICWMKKLQMLK</sequence>
<evidence type="ECO:0000313" key="3">
    <source>
        <dbReference type="EMBL" id="PIT49806.1"/>
    </source>
</evidence>
<keyword evidence="1" id="KW-0560">Oxidoreductase</keyword>
<evidence type="ECO:0000313" key="4">
    <source>
        <dbReference type="Proteomes" id="UP000231484"/>
    </source>
</evidence>
<dbReference type="GO" id="GO:0010181">
    <property type="term" value="F:FMN binding"/>
    <property type="evidence" value="ECO:0007669"/>
    <property type="project" value="TreeGrafter"/>
</dbReference>